<keyword evidence="2 6" id="KW-0436">Ligase</keyword>
<keyword evidence="4 6" id="KW-0067">ATP-binding</keyword>
<evidence type="ECO:0000259" key="8">
    <source>
        <dbReference type="Pfam" id="PF02540"/>
    </source>
</evidence>
<dbReference type="InterPro" id="IPR022310">
    <property type="entry name" value="NAD/GMP_synthase"/>
</dbReference>
<dbReference type="PANTHER" id="PTHR23090:SF9">
    <property type="entry name" value="GLUTAMINE-DEPENDENT NAD(+) SYNTHETASE"/>
    <property type="match status" value="1"/>
</dbReference>
<dbReference type="SUPFAM" id="SSF52402">
    <property type="entry name" value="Adenine nucleotide alpha hydrolases-like"/>
    <property type="match status" value="1"/>
</dbReference>
<dbReference type="GO" id="GO:0005737">
    <property type="term" value="C:cytoplasm"/>
    <property type="evidence" value="ECO:0007669"/>
    <property type="project" value="InterPro"/>
</dbReference>
<evidence type="ECO:0000256" key="2">
    <source>
        <dbReference type="ARBA" id="ARBA00022598"/>
    </source>
</evidence>
<evidence type="ECO:0000313" key="10">
    <source>
        <dbReference type="Proteomes" id="UP000236654"/>
    </source>
</evidence>
<evidence type="ECO:0000313" key="9">
    <source>
        <dbReference type="EMBL" id="PKR80560.1"/>
    </source>
</evidence>
<sequence length="260" mass="29156">MTQFNSEKIASYIVNWLVDYLEEAPLDGFIVGVSGGVDSAVVATLCAQTRKKVLLLNMPILQSSAEYERAKEQIHHLEVSYENVSSLEIDLTSTFITFKNALPESVGSNDLSMANARARIRMTTLYAIGQEHYCLVVGTGNKVEDFGIGFFTKYGDGGVDINPIADLLKSEVYKLARHLNVCKSIIEAKPTDGLWGDNRNDEDQIGASYDELEFAMNYKGAYDDLSGRQKEIYDIYKRYNTMNQHKMKPIPYCDLSEVKS</sequence>
<accession>A0A2I0R2D7</accession>
<keyword evidence="3 6" id="KW-0547">Nucleotide-binding</keyword>
<protein>
    <recommendedName>
        <fullName evidence="7">NH(3)-dependent NAD(+) synthetase</fullName>
        <ecNumber evidence="7">6.3.1.5</ecNumber>
    </recommendedName>
</protein>
<dbReference type="UniPathway" id="UPA00253"/>
<dbReference type="GO" id="GO:0009435">
    <property type="term" value="P:NAD+ biosynthetic process"/>
    <property type="evidence" value="ECO:0007669"/>
    <property type="project" value="UniProtKB-UniPathway"/>
</dbReference>
<dbReference type="AlphaFoldDB" id="A0A2I0R2D7"/>
<dbReference type="EMBL" id="PJNI01000009">
    <property type="protein sequence ID" value="PKR80560.1"/>
    <property type="molecule type" value="Genomic_DNA"/>
</dbReference>
<comment type="pathway">
    <text evidence="1">Cofactor biosynthesis; NAD(+) biosynthesis.</text>
</comment>
<keyword evidence="5 6" id="KW-0520">NAD</keyword>
<dbReference type="PANTHER" id="PTHR23090">
    <property type="entry name" value="NH 3 /GLUTAMINE-DEPENDENT NAD + SYNTHETASE"/>
    <property type="match status" value="1"/>
</dbReference>
<feature type="domain" description="NAD/GMP synthase" evidence="8">
    <location>
        <begin position="11"/>
        <end position="248"/>
    </location>
</feature>
<dbReference type="NCBIfam" id="TIGR00552">
    <property type="entry name" value="nadE"/>
    <property type="match status" value="1"/>
</dbReference>
<dbReference type="InterPro" id="IPR003694">
    <property type="entry name" value="NAD_synthase"/>
</dbReference>
<evidence type="ECO:0000256" key="1">
    <source>
        <dbReference type="ARBA" id="ARBA00004790"/>
    </source>
</evidence>
<reference evidence="9 10" key="1">
    <citation type="submission" date="2017-12" db="EMBL/GenBank/DDBJ databases">
        <title>The draft genome sequence of Brumimicrobium saltpan LHR20.</title>
        <authorList>
            <person name="Do Z.-J."/>
            <person name="Luo H.-R."/>
        </authorList>
    </citation>
    <scope>NUCLEOTIDE SEQUENCE [LARGE SCALE GENOMIC DNA]</scope>
    <source>
        <strain evidence="9 10">LHR20</strain>
    </source>
</reference>
<gene>
    <name evidence="9" type="primary">nadE</name>
    <name evidence="9" type="ORF">CW751_09300</name>
</gene>
<evidence type="ECO:0000256" key="7">
    <source>
        <dbReference type="RuleBase" id="RU003812"/>
    </source>
</evidence>
<evidence type="ECO:0000256" key="6">
    <source>
        <dbReference type="RuleBase" id="RU003811"/>
    </source>
</evidence>
<dbReference type="GO" id="GO:0005524">
    <property type="term" value="F:ATP binding"/>
    <property type="evidence" value="ECO:0007669"/>
    <property type="project" value="UniProtKB-KW"/>
</dbReference>
<dbReference type="EC" id="6.3.1.5" evidence="7"/>
<dbReference type="GO" id="GO:0004359">
    <property type="term" value="F:glutaminase activity"/>
    <property type="evidence" value="ECO:0007669"/>
    <property type="project" value="InterPro"/>
</dbReference>
<dbReference type="RefSeq" id="WP_101334730.1">
    <property type="nucleotide sequence ID" value="NZ_PJNI01000009.1"/>
</dbReference>
<evidence type="ECO:0000256" key="4">
    <source>
        <dbReference type="ARBA" id="ARBA00022840"/>
    </source>
</evidence>
<evidence type="ECO:0000256" key="3">
    <source>
        <dbReference type="ARBA" id="ARBA00022741"/>
    </source>
</evidence>
<proteinExistence type="inferred from homology"/>
<dbReference type="GO" id="GO:0003952">
    <property type="term" value="F:NAD+ synthase (glutamine-hydrolyzing) activity"/>
    <property type="evidence" value="ECO:0007669"/>
    <property type="project" value="InterPro"/>
</dbReference>
<dbReference type="GO" id="GO:0008795">
    <property type="term" value="F:NAD+ synthase activity"/>
    <property type="evidence" value="ECO:0007669"/>
    <property type="project" value="UniProtKB-EC"/>
</dbReference>
<evidence type="ECO:0000256" key="5">
    <source>
        <dbReference type="ARBA" id="ARBA00023027"/>
    </source>
</evidence>
<dbReference type="InterPro" id="IPR014729">
    <property type="entry name" value="Rossmann-like_a/b/a_fold"/>
</dbReference>
<name>A0A2I0R2D7_9FLAO</name>
<keyword evidence="10" id="KW-1185">Reference proteome</keyword>
<dbReference type="OrthoDB" id="9803818at2"/>
<dbReference type="CDD" id="cd00553">
    <property type="entry name" value="NAD_synthase"/>
    <property type="match status" value="1"/>
</dbReference>
<organism evidence="9 10">
    <name type="scientific">Brumimicrobium salinarum</name>
    <dbReference type="NCBI Taxonomy" id="2058658"/>
    <lineage>
        <taxon>Bacteria</taxon>
        <taxon>Pseudomonadati</taxon>
        <taxon>Bacteroidota</taxon>
        <taxon>Flavobacteriia</taxon>
        <taxon>Flavobacteriales</taxon>
        <taxon>Crocinitomicaceae</taxon>
        <taxon>Brumimicrobium</taxon>
    </lineage>
</organism>
<comment type="caution">
    <text evidence="9">The sequence shown here is derived from an EMBL/GenBank/DDBJ whole genome shotgun (WGS) entry which is preliminary data.</text>
</comment>
<dbReference type="Pfam" id="PF02540">
    <property type="entry name" value="NAD_synthase"/>
    <property type="match status" value="1"/>
</dbReference>
<comment type="similarity">
    <text evidence="6">Belongs to the NAD synthetase family.</text>
</comment>
<comment type="catalytic activity">
    <reaction evidence="7">
        <text>deamido-NAD(+) + NH4(+) + ATP = AMP + diphosphate + NAD(+) + H(+)</text>
        <dbReference type="Rhea" id="RHEA:21188"/>
        <dbReference type="ChEBI" id="CHEBI:15378"/>
        <dbReference type="ChEBI" id="CHEBI:28938"/>
        <dbReference type="ChEBI" id="CHEBI:30616"/>
        <dbReference type="ChEBI" id="CHEBI:33019"/>
        <dbReference type="ChEBI" id="CHEBI:57540"/>
        <dbReference type="ChEBI" id="CHEBI:58437"/>
        <dbReference type="ChEBI" id="CHEBI:456215"/>
        <dbReference type="EC" id="6.3.1.5"/>
    </reaction>
</comment>
<dbReference type="Proteomes" id="UP000236654">
    <property type="component" value="Unassembled WGS sequence"/>
</dbReference>
<dbReference type="Gene3D" id="3.40.50.620">
    <property type="entry name" value="HUPs"/>
    <property type="match status" value="1"/>
</dbReference>